<evidence type="ECO:0000313" key="2">
    <source>
        <dbReference type="EMBL" id="PIX68020.1"/>
    </source>
</evidence>
<name>A0A2M7LIY0_9BACT</name>
<evidence type="ECO:0000256" key="1">
    <source>
        <dbReference type="SAM" id="Phobius"/>
    </source>
</evidence>
<feature type="transmembrane region" description="Helical" evidence="1">
    <location>
        <begin position="12"/>
        <end position="29"/>
    </location>
</feature>
<dbReference type="Proteomes" id="UP000229531">
    <property type="component" value="Unassembled WGS sequence"/>
</dbReference>
<dbReference type="EMBL" id="PFJG01000038">
    <property type="protein sequence ID" value="PIX68020.1"/>
    <property type="molecule type" value="Genomic_DNA"/>
</dbReference>
<dbReference type="AlphaFoldDB" id="A0A2M7LIY0"/>
<accession>A0A2M7LIY0</accession>
<evidence type="ECO:0000313" key="3">
    <source>
        <dbReference type="Proteomes" id="UP000229531"/>
    </source>
</evidence>
<dbReference type="Gene3D" id="2.60.120.1140">
    <property type="entry name" value="Protein of unknown function DUF192"/>
    <property type="match status" value="1"/>
</dbReference>
<organism evidence="2 3">
    <name type="scientific">Candidatus Shapirobacteria bacterium CG_4_10_14_3_um_filter_35_13</name>
    <dbReference type="NCBI Taxonomy" id="1974873"/>
    <lineage>
        <taxon>Bacteria</taxon>
        <taxon>Candidatus Shapironibacteriota</taxon>
    </lineage>
</organism>
<gene>
    <name evidence="2" type="ORF">COZ41_01910</name>
</gene>
<dbReference type="PANTHER" id="PTHR37953:SF1">
    <property type="entry name" value="UPF0127 PROTEIN MJ1496"/>
    <property type="match status" value="1"/>
</dbReference>
<comment type="caution">
    <text evidence="2">The sequence shown here is derived from an EMBL/GenBank/DDBJ whole genome shotgun (WGS) entry which is preliminary data.</text>
</comment>
<keyword evidence="1" id="KW-0472">Membrane</keyword>
<evidence type="ECO:0008006" key="4">
    <source>
        <dbReference type="Google" id="ProtNLM"/>
    </source>
</evidence>
<keyword evidence="1" id="KW-0812">Transmembrane</keyword>
<keyword evidence="1" id="KW-1133">Transmembrane helix</keyword>
<dbReference type="InterPro" id="IPR003795">
    <property type="entry name" value="DUF192"/>
</dbReference>
<dbReference type="Pfam" id="PF02643">
    <property type="entry name" value="DUF192"/>
    <property type="match status" value="1"/>
</dbReference>
<protein>
    <recommendedName>
        <fullName evidence="4">DUF192 domain-containing protein</fullName>
    </recommendedName>
</protein>
<reference evidence="3" key="1">
    <citation type="submission" date="2017-09" db="EMBL/GenBank/DDBJ databases">
        <title>Depth-based differentiation of microbial function through sediment-hosted aquifers and enrichment of novel symbionts in the deep terrestrial subsurface.</title>
        <authorList>
            <person name="Probst A.J."/>
            <person name="Ladd B."/>
            <person name="Jarett J.K."/>
            <person name="Geller-Mcgrath D.E."/>
            <person name="Sieber C.M.K."/>
            <person name="Emerson J.B."/>
            <person name="Anantharaman K."/>
            <person name="Thomas B.C."/>
            <person name="Malmstrom R."/>
            <person name="Stieglmeier M."/>
            <person name="Klingl A."/>
            <person name="Woyke T."/>
            <person name="Ryan C.M."/>
            <person name="Banfield J.F."/>
        </authorList>
    </citation>
    <scope>NUCLEOTIDE SEQUENCE [LARGE SCALE GENOMIC DNA]</scope>
</reference>
<sequence>MAQYCQQIMSKITVTLIIVFISIIIYLYFPKKLPSKIIKINNQEFSLEIASTISQLSKGLSRRTNLCDNCGMLFVFPHPQILSFWMKDTFIPLDMIFIDQNKKIVNIITATVGDLSLKKSLTPALYCLELNASTATKLNLKSGDILEL</sequence>
<dbReference type="InterPro" id="IPR038695">
    <property type="entry name" value="Saro_0823-like_sf"/>
</dbReference>
<proteinExistence type="predicted"/>
<dbReference type="PANTHER" id="PTHR37953">
    <property type="entry name" value="UPF0127 PROTEIN MJ1496"/>
    <property type="match status" value="1"/>
</dbReference>